<feature type="region of interest" description="Disordered" evidence="1">
    <location>
        <begin position="164"/>
        <end position="185"/>
    </location>
</feature>
<dbReference type="GeneID" id="18810114"/>
<keyword evidence="2" id="KW-0732">Signal</keyword>
<protein>
    <submittedName>
        <fullName evidence="3">Uncharacterized protein</fullName>
    </submittedName>
</protein>
<dbReference type="KEGG" id="sla:SERLADRAFT_365854"/>
<sequence>MRLVLFSILSLLAAPAAVLSCEGECIVGITNQFITLYAETVSSVMDNIASQICKDVAPQTPTASCSAYVQPLMDAWNSSMYNPMEHAIFPSYFHGKCQNAQGVDPPGCPNPDCPVVCGTPGSLVHFYSTLQNIVFDTVNGFLVNNTKPNSDVYNEIKKAVTAGSSTSSRRALGPPARPYPPSIRPRAGTIDKSLQSIFKGLPHLLQQDCGGPGLPNCSWETYMKKFILSYP</sequence>
<dbReference type="Proteomes" id="UP000008064">
    <property type="component" value="Unassembled WGS sequence"/>
</dbReference>
<evidence type="ECO:0000256" key="1">
    <source>
        <dbReference type="SAM" id="MobiDB-lite"/>
    </source>
</evidence>
<evidence type="ECO:0000256" key="2">
    <source>
        <dbReference type="SAM" id="SignalP"/>
    </source>
</evidence>
<accession>F8NJF1</accession>
<dbReference type="RefSeq" id="XP_007314091.1">
    <property type="nucleotide sequence ID" value="XM_007314029.1"/>
</dbReference>
<evidence type="ECO:0000313" key="3">
    <source>
        <dbReference type="EMBL" id="EGO29849.1"/>
    </source>
</evidence>
<dbReference type="PROSITE" id="PS51257">
    <property type="entry name" value="PROKAR_LIPOPROTEIN"/>
    <property type="match status" value="1"/>
</dbReference>
<dbReference type="EMBL" id="GL945429">
    <property type="protein sequence ID" value="EGO29849.1"/>
    <property type="molecule type" value="Genomic_DNA"/>
</dbReference>
<feature type="signal peptide" evidence="2">
    <location>
        <begin position="1"/>
        <end position="20"/>
    </location>
</feature>
<name>F8NJF1_SERL9</name>
<feature type="chain" id="PRO_5003381533" evidence="2">
    <location>
        <begin position="21"/>
        <end position="231"/>
    </location>
</feature>
<dbReference type="AlphaFoldDB" id="F8NJF1"/>
<organism>
    <name type="scientific">Serpula lacrymans var. lacrymans (strain S7.9)</name>
    <name type="common">Dry rot fungus</name>
    <dbReference type="NCBI Taxonomy" id="578457"/>
    <lineage>
        <taxon>Eukaryota</taxon>
        <taxon>Fungi</taxon>
        <taxon>Dikarya</taxon>
        <taxon>Basidiomycota</taxon>
        <taxon>Agaricomycotina</taxon>
        <taxon>Agaricomycetes</taxon>
        <taxon>Agaricomycetidae</taxon>
        <taxon>Boletales</taxon>
        <taxon>Coniophorineae</taxon>
        <taxon>Serpulaceae</taxon>
        <taxon>Serpula</taxon>
    </lineage>
</organism>
<proteinExistence type="predicted"/>
<dbReference type="HOGENOM" id="CLU_061599_0_0_1"/>
<dbReference type="OrthoDB" id="3255642at2759"/>
<reference evidence="3" key="1">
    <citation type="submission" date="2011-04" db="EMBL/GenBank/DDBJ databases">
        <title>Evolution of plant cell wall degrading machinery underlies the functional diversity of forest fungi.</title>
        <authorList>
            <consortium name="US DOE Joint Genome Institute (JGI-PGF)"/>
            <person name="Eastwood D.C."/>
            <person name="Floudas D."/>
            <person name="Binder M."/>
            <person name="Majcherczyk A."/>
            <person name="Schneider P."/>
            <person name="Aerts A."/>
            <person name="Asiegbu F.O."/>
            <person name="Baker S.E."/>
            <person name="Barry K."/>
            <person name="Bendiksby M."/>
            <person name="Blumentritt M."/>
            <person name="Coutinho P.M."/>
            <person name="Cullen D."/>
            <person name="Cullen D."/>
            <person name="Gathman A."/>
            <person name="Goodell B."/>
            <person name="Henrissat B."/>
            <person name="Ihrmark K."/>
            <person name="Kauserud H."/>
            <person name="Kohler A."/>
            <person name="LaButti K."/>
            <person name="Lapidus A."/>
            <person name="Lavin J.L."/>
            <person name="Lee Y.-H."/>
            <person name="Lindquist E."/>
            <person name="Lilly W."/>
            <person name="Lucas S."/>
            <person name="Morin E."/>
            <person name="Murat C."/>
            <person name="Oguiza J.A."/>
            <person name="Park J."/>
            <person name="Pisabarro A.G."/>
            <person name="Riley R."/>
            <person name="Rosling A."/>
            <person name="Salamov A."/>
            <person name="Schmidt O."/>
            <person name="Schmutz J."/>
            <person name="Skrede I."/>
            <person name="Stenlid J."/>
            <person name="Wiebenga A."/>
            <person name="Xie X."/>
            <person name="Kues U."/>
            <person name="Hibbett D.S."/>
            <person name="Hoffmeister D."/>
            <person name="Hogberg N."/>
            <person name="Martin F."/>
            <person name="Grigoriev I.V."/>
            <person name="Watkinson S.C."/>
        </authorList>
    </citation>
    <scope>NUCLEOTIDE SEQUENCE</scope>
    <source>
        <strain evidence="3">S7.9</strain>
    </source>
</reference>
<gene>
    <name evidence="3" type="ORF">SERLADRAFT_365854</name>
</gene>